<reference evidence="1" key="2">
    <citation type="journal article" date="2015" name="Fish Shellfish Immunol.">
        <title>Early steps in the European eel (Anguilla anguilla)-Vibrio vulnificus interaction in the gills: Role of the RtxA13 toxin.</title>
        <authorList>
            <person name="Callol A."/>
            <person name="Pajuelo D."/>
            <person name="Ebbesson L."/>
            <person name="Teles M."/>
            <person name="MacKenzie S."/>
            <person name="Amaro C."/>
        </authorList>
    </citation>
    <scope>NUCLEOTIDE SEQUENCE</scope>
</reference>
<dbReference type="EMBL" id="GBXM01024065">
    <property type="protein sequence ID" value="JAH84512.1"/>
    <property type="molecule type" value="Transcribed_RNA"/>
</dbReference>
<accession>A0A0E9W2D6</accession>
<protein>
    <submittedName>
        <fullName evidence="1">Uncharacterized protein</fullName>
    </submittedName>
</protein>
<name>A0A0E9W2D6_ANGAN</name>
<organism evidence="1">
    <name type="scientific">Anguilla anguilla</name>
    <name type="common">European freshwater eel</name>
    <name type="synonym">Muraena anguilla</name>
    <dbReference type="NCBI Taxonomy" id="7936"/>
    <lineage>
        <taxon>Eukaryota</taxon>
        <taxon>Metazoa</taxon>
        <taxon>Chordata</taxon>
        <taxon>Craniata</taxon>
        <taxon>Vertebrata</taxon>
        <taxon>Euteleostomi</taxon>
        <taxon>Actinopterygii</taxon>
        <taxon>Neopterygii</taxon>
        <taxon>Teleostei</taxon>
        <taxon>Anguilliformes</taxon>
        <taxon>Anguillidae</taxon>
        <taxon>Anguilla</taxon>
    </lineage>
</organism>
<evidence type="ECO:0000313" key="1">
    <source>
        <dbReference type="EMBL" id="JAH84512.1"/>
    </source>
</evidence>
<sequence>MDCVQKECKLCKPL</sequence>
<reference evidence="1" key="1">
    <citation type="submission" date="2014-11" db="EMBL/GenBank/DDBJ databases">
        <authorList>
            <person name="Amaro Gonzalez C."/>
        </authorList>
    </citation>
    <scope>NUCLEOTIDE SEQUENCE</scope>
</reference>
<proteinExistence type="predicted"/>